<proteinExistence type="predicted"/>
<dbReference type="AlphaFoldDB" id="A0A0K1RD31"/>
<evidence type="ECO:0000256" key="2">
    <source>
        <dbReference type="SAM" id="SignalP"/>
    </source>
</evidence>
<sequence length="256" mass="27529">MKLRVVAGTLACALALSSVVAAPAQAYHVDPSYLRDRTALAVVHPDGRISMSANAEEPRPALSLAKLYLAYYVLYNGTAEEKSQIPEMVATSSDLIASQLDRKYPEAIEQIAEDFDLKATVRSGYWGQTQTSARDVATFISSIVWDPKAKPLFAGMKDQSAVAADGFIQGFGTARMDNVKGSKMGWTDDRASATGSVSWGEIGDETWAVAALTYGTAYENTVDVRHGINQVEDTPAKNKVSATESAAAKPTKSKRR</sequence>
<dbReference type="InterPro" id="IPR012338">
    <property type="entry name" value="Beta-lactam/transpept-like"/>
</dbReference>
<organism evidence="3 4">
    <name type="scientific">Corynebacterium riegelii</name>
    <dbReference type="NCBI Taxonomy" id="156976"/>
    <lineage>
        <taxon>Bacteria</taxon>
        <taxon>Bacillati</taxon>
        <taxon>Actinomycetota</taxon>
        <taxon>Actinomycetes</taxon>
        <taxon>Mycobacteriales</taxon>
        <taxon>Corynebacteriaceae</taxon>
        <taxon>Corynebacterium</taxon>
    </lineage>
</organism>
<keyword evidence="4" id="KW-1185">Reference proteome</keyword>
<dbReference type="EMBL" id="CP012342">
    <property type="protein sequence ID" value="AKV59332.1"/>
    <property type="molecule type" value="Genomic_DNA"/>
</dbReference>
<feature type="region of interest" description="Disordered" evidence="1">
    <location>
        <begin position="230"/>
        <end position="256"/>
    </location>
</feature>
<dbReference type="Proteomes" id="UP000060016">
    <property type="component" value="Chromosome"/>
</dbReference>
<evidence type="ECO:0000256" key="1">
    <source>
        <dbReference type="SAM" id="MobiDB-lite"/>
    </source>
</evidence>
<protein>
    <submittedName>
        <fullName evidence="3">Uncharacterized protein</fullName>
    </submittedName>
</protein>
<reference evidence="3 4" key="1">
    <citation type="submission" date="2015-08" db="EMBL/GenBank/DDBJ databases">
        <authorList>
            <person name="Babu N.S."/>
            <person name="Beckwith C.J."/>
            <person name="Beseler K.G."/>
            <person name="Brison A."/>
            <person name="Carone J.V."/>
            <person name="Caskin T.P."/>
            <person name="Diamond M."/>
            <person name="Durham M.E."/>
            <person name="Foxe J.M."/>
            <person name="Go M."/>
            <person name="Henderson B.A."/>
            <person name="Jones I.B."/>
            <person name="McGettigan J.A."/>
            <person name="Micheletti S.J."/>
            <person name="Nasrallah M.E."/>
            <person name="Ortiz D."/>
            <person name="Piller C.R."/>
            <person name="Privatt S.R."/>
            <person name="Schneider S.L."/>
            <person name="Sharp S."/>
            <person name="Smith T.C."/>
            <person name="Stanton J.D."/>
            <person name="Ullery H.E."/>
            <person name="Wilson R.J."/>
            <person name="Serrano M.G."/>
            <person name="Buck G."/>
            <person name="Lee V."/>
            <person name="Wang Y."/>
            <person name="Carvalho R."/>
            <person name="Voegtly L."/>
            <person name="Shi R."/>
            <person name="Duckworth R."/>
            <person name="Johnson A."/>
            <person name="Loviza R."/>
            <person name="Walstead R."/>
            <person name="Shah Z."/>
            <person name="Kiflezghi M."/>
            <person name="Wade K."/>
            <person name="Ball S.L."/>
            <person name="Bradley K.W."/>
            <person name="Asai D.J."/>
            <person name="Bowman C.A."/>
            <person name="Russell D.A."/>
            <person name="Pope W.H."/>
            <person name="Jacobs-Sera D."/>
            <person name="Hendrix R.W."/>
            <person name="Hatfull G.F."/>
        </authorList>
    </citation>
    <scope>NUCLEOTIDE SEQUENCE [LARGE SCALE GENOMIC DNA]</scope>
    <source>
        <strain evidence="3 4">PUDD_83A45</strain>
    </source>
</reference>
<gene>
    <name evidence="3" type="ORF">AK829_09500</name>
</gene>
<keyword evidence="2" id="KW-0732">Signal</keyword>
<feature type="signal peptide" evidence="2">
    <location>
        <begin position="1"/>
        <end position="26"/>
    </location>
</feature>
<name>A0A0K1RD31_9CORY</name>
<accession>A0A0K1RD31</accession>
<dbReference type="PATRIC" id="fig|156976.3.peg.1904"/>
<feature type="chain" id="PRO_5005468125" evidence="2">
    <location>
        <begin position="27"/>
        <end position="256"/>
    </location>
</feature>
<evidence type="ECO:0000313" key="3">
    <source>
        <dbReference type="EMBL" id="AKV59332.1"/>
    </source>
</evidence>
<dbReference type="SUPFAM" id="SSF56601">
    <property type="entry name" value="beta-lactamase/transpeptidase-like"/>
    <property type="match status" value="1"/>
</dbReference>
<dbReference type="STRING" id="156976.AK829_09500"/>
<dbReference type="KEGG" id="crie:AK829_09500"/>
<evidence type="ECO:0000313" key="4">
    <source>
        <dbReference type="Proteomes" id="UP000060016"/>
    </source>
</evidence>
<dbReference type="RefSeq" id="WP_052205618.1">
    <property type="nucleotide sequence ID" value="NZ_CP012342.1"/>
</dbReference>
<dbReference type="Gene3D" id="3.40.710.10">
    <property type="entry name" value="DD-peptidase/beta-lactamase superfamily"/>
    <property type="match status" value="1"/>
</dbReference>